<name>A0ABZ3J2L6_SPOA4</name>
<evidence type="ECO:0000256" key="2">
    <source>
        <dbReference type="ARBA" id="ARBA00022801"/>
    </source>
</evidence>
<protein>
    <recommendedName>
        <fullName evidence="3">Thioesterase domain-containing protein</fullName>
    </recommendedName>
</protein>
<evidence type="ECO:0000313" key="5">
    <source>
        <dbReference type="Proteomes" id="UP000216052"/>
    </source>
</evidence>
<dbReference type="Proteomes" id="UP000216052">
    <property type="component" value="Chromosome"/>
</dbReference>
<dbReference type="CDD" id="cd03443">
    <property type="entry name" value="PaaI_thioesterase"/>
    <property type="match status" value="1"/>
</dbReference>
<feature type="domain" description="Thioesterase" evidence="3">
    <location>
        <begin position="51"/>
        <end position="125"/>
    </location>
</feature>
<dbReference type="InterPro" id="IPR029069">
    <property type="entry name" value="HotDog_dom_sf"/>
</dbReference>
<dbReference type="RefSeq" id="WP_093795582.1">
    <property type="nucleotide sequence ID" value="NZ_CP155571.1"/>
</dbReference>
<dbReference type="InterPro" id="IPR003736">
    <property type="entry name" value="PAAI_dom"/>
</dbReference>
<accession>A0ABZ3J2L6</accession>
<evidence type="ECO:0000259" key="3">
    <source>
        <dbReference type="Pfam" id="PF03061"/>
    </source>
</evidence>
<evidence type="ECO:0000256" key="1">
    <source>
        <dbReference type="ARBA" id="ARBA00008324"/>
    </source>
</evidence>
<dbReference type="Pfam" id="PF03061">
    <property type="entry name" value="4HBT"/>
    <property type="match status" value="1"/>
</dbReference>
<dbReference type="PANTHER" id="PTHR21660:SF1">
    <property type="entry name" value="ACYL-COENZYME A THIOESTERASE 13"/>
    <property type="match status" value="1"/>
</dbReference>
<dbReference type="SUPFAM" id="SSF54637">
    <property type="entry name" value="Thioesterase/thiol ester dehydrase-isomerase"/>
    <property type="match status" value="1"/>
</dbReference>
<keyword evidence="5" id="KW-1185">Reference proteome</keyword>
<dbReference type="PANTHER" id="PTHR21660">
    <property type="entry name" value="THIOESTERASE SUPERFAMILY MEMBER-RELATED"/>
    <property type="match status" value="1"/>
</dbReference>
<dbReference type="InterPro" id="IPR006683">
    <property type="entry name" value="Thioestr_dom"/>
</dbReference>
<evidence type="ECO:0000313" key="4">
    <source>
        <dbReference type="EMBL" id="XFO72310.1"/>
    </source>
</evidence>
<sequence>MIQKEKTNEQLVSSNLSLSKFSQSIGITLEMATKESARLHLIPNKEVINAFGIIHGGIIATLADTCMGMILRAANIPAVTLELAINYLSVTKPGDKLIAEGKVIHFGGSVITTQCLISSDNGRKIAFAKGTFFHYKH</sequence>
<dbReference type="Gene3D" id="3.10.129.10">
    <property type="entry name" value="Hotdog Thioesterase"/>
    <property type="match status" value="1"/>
</dbReference>
<reference evidence="4" key="1">
    <citation type="submission" date="2024-05" db="EMBL/GenBank/DDBJ databases">
        <title>Isolation and characterization of Sporomusa carbonis sp. nov., a carboxydotrophic hydrogenogen in the genus of Sporomusa isolated from a charcoal burning pile.</title>
        <authorList>
            <person name="Boeer T."/>
            <person name="Rosenbaum F."/>
            <person name="Eysell L."/>
            <person name="Mueller V."/>
            <person name="Daniel R."/>
            <person name="Poehlein A."/>
        </authorList>
    </citation>
    <scope>NUCLEOTIDE SEQUENCE [LARGE SCALE GENOMIC DNA]</scope>
    <source>
        <strain evidence="4">DSM 3132</strain>
    </source>
</reference>
<dbReference type="EMBL" id="CP155571">
    <property type="protein sequence ID" value="XFO72310.1"/>
    <property type="molecule type" value="Genomic_DNA"/>
</dbReference>
<comment type="similarity">
    <text evidence="1">Belongs to the thioesterase PaaI family.</text>
</comment>
<keyword evidence="2" id="KW-0378">Hydrolase</keyword>
<gene>
    <name evidence="4" type="ORF">SPACI_023620</name>
</gene>
<organism evidence="4 5">
    <name type="scientific">Sporomusa acidovorans (strain ATCC 49682 / DSM 3132 / Mol)</name>
    <dbReference type="NCBI Taxonomy" id="1123286"/>
    <lineage>
        <taxon>Bacteria</taxon>
        <taxon>Bacillati</taxon>
        <taxon>Bacillota</taxon>
        <taxon>Negativicutes</taxon>
        <taxon>Selenomonadales</taxon>
        <taxon>Sporomusaceae</taxon>
        <taxon>Sporomusa</taxon>
    </lineage>
</organism>
<dbReference type="NCBIfam" id="TIGR00369">
    <property type="entry name" value="unchar_dom_1"/>
    <property type="match status" value="1"/>
</dbReference>
<dbReference type="InterPro" id="IPR039298">
    <property type="entry name" value="ACOT13"/>
</dbReference>
<proteinExistence type="inferred from homology"/>